<keyword evidence="1" id="KW-0235">DNA replication</keyword>
<accession>A0A2H0TZ75</accession>
<gene>
    <name evidence="3" type="ORF">COU28_01085</name>
</gene>
<feature type="domain" description="Chromosomal replication initiator protein DnaA ATPAse" evidence="2">
    <location>
        <begin position="2"/>
        <end position="54"/>
    </location>
</feature>
<sequence>GQTMLETNPQIKILYVSSEKFTNEFVSSVKEGRAKEFKDRYRNVDLLLIDDIQF</sequence>
<dbReference type="GO" id="GO:0006270">
    <property type="term" value="P:DNA replication initiation"/>
    <property type="evidence" value="ECO:0007669"/>
    <property type="project" value="TreeGrafter"/>
</dbReference>
<proteinExistence type="inferred from homology"/>
<dbReference type="InterPro" id="IPR020591">
    <property type="entry name" value="Chromosome_initiator_DnaA-like"/>
</dbReference>
<evidence type="ECO:0000259" key="2">
    <source>
        <dbReference type="Pfam" id="PF00308"/>
    </source>
</evidence>
<name>A0A2H0TZ75_9BACT</name>
<reference evidence="4" key="1">
    <citation type="submission" date="2017-09" db="EMBL/GenBank/DDBJ databases">
        <title>Depth-based differentiation of microbial function through sediment-hosted aquifers and enrichment of novel symbionts in the deep terrestrial subsurface.</title>
        <authorList>
            <person name="Probst A.J."/>
            <person name="Ladd B."/>
            <person name="Jarett J.K."/>
            <person name="Geller-Mcgrath D.E."/>
            <person name="Sieber C.M.K."/>
            <person name="Emerson J.B."/>
            <person name="Anantharaman K."/>
            <person name="Thomas B.C."/>
            <person name="Malmstrom R."/>
            <person name="Stieglmeier M."/>
            <person name="Klingl A."/>
            <person name="Woyke T."/>
            <person name="Ryan C.M."/>
            <person name="Banfield J.F."/>
        </authorList>
    </citation>
    <scope>NUCLEOTIDE SEQUENCE [LARGE SCALE GENOMIC DNA]</scope>
</reference>
<dbReference type="EMBL" id="PFBU01000019">
    <property type="protein sequence ID" value="PIR78535.1"/>
    <property type="molecule type" value="Genomic_DNA"/>
</dbReference>
<evidence type="ECO:0000313" key="4">
    <source>
        <dbReference type="Proteomes" id="UP000230852"/>
    </source>
</evidence>
<evidence type="ECO:0000313" key="3">
    <source>
        <dbReference type="EMBL" id="PIR78535.1"/>
    </source>
</evidence>
<comment type="caution">
    <text evidence="3">The sequence shown here is derived from an EMBL/GenBank/DDBJ whole genome shotgun (WGS) entry which is preliminary data.</text>
</comment>
<dbReference type="GO" id="GO:0003688">
    <property type="term" value="F:DNA replication origin binding"/>
    <property type="evidence" value="ECO:0007669"/>
    <property type="project" value="TreeGrafter"/>
</dbReference>
<dbReference type="Proteomes" id="UP000230852">
    <property type="component" value="Unassembled WGS sequence"/>
</dbReference>
<dbReference type="AlphaFoldDB" id="A0A2H0TZ75"/>
<dbReference type="InterPro" id="IPR013317">
    <property type="entry name" value="DnaA_dom"/>
</dbReference>
<organism evidence="3 4">
    <name type="scientific">Candidatus Magasanikbacteria bacterium CG10_big_fil_rev_8_21_14_0_10_36_16</name>
    <dbReference type="NCBI Taxonomy" id="1974645"/>
    <lineage>
        <taxon>Bacteria</taxon>
        <taxon>Candidatus Magasanikiibacteriota</taxon>
    </lineage>
</organism>
<dbReference type="GO" id="GO:0005886">
    <property type="term" value="C:plasma membrane"/>
    <property type="evidence" value="ECO:0007669"/>
    <property type="project" value="TreeGrafter"/>
</dbReference>
<dbReference type="Gene3D" id="3.40.50.300">
    <property type="entry name" value="P-loop containing nucleotide triphosphate hydrolases"/>
    <property type="match status" value="1"/>
</dbReference>
<protein>
    <submittedName>
        <fullName evidence="3">Chromosomal replication initiator protein DnaA</fullName>
    </submittedName>
</protein>
<dbReference type="SUPFAM" id="SSF52540">
    <property type="entry name" value="P-loop containing nucleoside triphosphate hydrolases"/>
    <property type="match status" value="1"/>
</dbReference>
<dbReference type="InterPro" id="IPR027417">
    <property type="entry name" value="P-loop_NTPase"/>
</dbReference>
<dbReference type="Pfam" id="PF00308">
    <property type="entry name" value="Bac_DnaA"/>
    <property type="match status" value="1"/>
</dbReference>
<dbReference type="PRINTS" id="PR00051">
    <property type="entry name" value="DNAA"/>
</dbReference>
<dbReference type="PANTHER" id="PTHR30050:SF2">
    <property type="entry name" value="CHROMOSOMAL REPLICATION INITIATOR PROTEIN DNAA"/>
    <property type="match status" value="1"/>
</dbReference>
<dbReference type="PANTHER" id="PTHR30050">
    <property type="entry name" value="CHROMOSOMAL REPLICATION INITIATOR PROTEIN DNAA"/>
    <property type="match status" value="1"/>
</dbReference>
<feature type="non-terminal residue" evidence="3">
    <location>
        <position position="1"/>
    </location>
</feature>
<comment type="similarity">
    <text evidence="1">Belongs to the DnaA family.</text>
</comment>
<evidence type="ECO:0000256" key="1">
    <source>
        <dbReference type="RuleBase" id="RU004227"/>
    </source>
</evidence>
<feature type="non-terminal residue" evidence="3">
    <location>
        <position position="54"/>
    </location>
</feature>